<name>T1EJ54_HELRO</name>
<dbReference type="PROSITE" id="PS00236">
    <property type="entry name" value="NEUROTR_ION_CHANNEL"/>
    <property type="match status" value="1"/>
</dbReference>
<organism evidence="9 10">
    <name type="scientific">Helobdella robusta</name>
    <name type="common">Californian leech</name>
    <dbReference type="NCBI Taxonomy" id="6412"/>
    <lineage>
        <taxon>Eukaryota</taxon>
        <taxon>Metazoa</taxon>
        <taxon>Spiralia</taxon>
        <taxon>Lophotrochozoa</taxon>
        <taxon>Annelida</taxon>
        <taxon>Clitellata</taxon>
        <taxon>Hirudinea</taxon>
        <taxon>Rhynchobdellida</taxon>
        <taxon>Glossiphoniidae</taxon>
        <taxon>Helobdella</taxon>
    </lineage>
</organism>
<feature type="domain" description="Neurotransmitter-gated ion-channel transmembrane" evidence="7">
    <location>
        <begin position="157"/>
        <end position="237"/>
    </location>
</feature>
<comment type="subcellular location">
    <subcellularLocation>
        <location evidence="1">Membrane</location>
        <topology evidence="1">Multi-pass membrane protein</topology>
    </subcellularLocation>
</comment>
<dbReference type="OrthoDB" id="6153337at2759"/>
<evidence type="ECO:0000313" key="9">
    <source>
        <dbReference type="EnsemblMetazoa" id="HelroP142296"/>
    </source>
</evidence>
<dbReference type="Proteomes" id="UP000015101">
    <property type="component" value="Unassembled WGS sequence"/>
</dbReference>
<dbReference type="CTD" id="20196604"/>
<dbReference type="GO" id="GO:0004888">
    <property type="term" value="F:transmembrane signaling receptor activity"/>
    <property type="evidence" value="ECO:0007669"/>
    <property type="project" value="InterPro"/>
</dbReference>
<dbReference type="Gene3D" id="2.70.170.10">
    <property type="entry name" value="Neurotransmitter-gated ion-channel ligand-binding domain"/>
    <property type="match status" value="1"/>
</dbReference>
<evidence type="ECO:0000259" key="7">
    <source>
        <dbReference type="Pfam" id="PF02932"/>
    </source>
</evidence>
<keyword evidence="5" id="KW-0813">Transport</keyword>
<dbReference type="InterPro" id="IPR038050">
    <property type="entry name" value="Neuro_actylchol_rec"/>
</dbReference>
<dbReference type="GO" id="GO:1904315">
    <property type="term" value="F:transmitter-gated monoatomic ion channel activity involved in regulation of postsynaptic membrane potential"/>
    <property type="evidence" value="ECO:0000318"/>
    <property type="project" value="GO_Central"/>
</dbReference>
<comment type="caution">
    <text evidence="5">Lacks conserved residue(s) required for the propagation of feature annotation.</text>
</comment>
<gene>
    <name evidence="9" type="primary">20196604</name>
    <name evidence="8" type="ORF">HELRODRAFT_142296</name>
</gene>
<dbReference type="eggNOG" id="KOG3645">
    <property type="taxonomic scope" value="Eukaryota"/>
</dbReference>
<reference evidence="10" key="1">
    <citation type="submission" date="2012-12" db="EMBL/GenBank/DDBJ databases">
        <authorList>
            <person name="Hellsten U."/>
            <person name="Grimwood J."/>
            <person name="Chapman J.A."/>
            <person name="Shapiro H."/>
            <person name="Aerts A."/>
            <person name="Otillar R.P."/>
            <person name="Terry A.Y."/>
            <person name="Boore J.L."/>
            <person name="Simakov O."/>
            <person name="Marletaz F."/>
            <person name="Cho S.-J."/>
            <person name="Edsinger-Gonzales E."/>
            <person name="Havlak P."/>
            <person name="Kuo D.-H."/>
            <person name="Larsson T."/>
            <person name="Lv J."/>
            <person name="Arendt D."/>
            <person name="Savage R."/>
            <person name="Osoegawa K."/>
            <person name="de Jong P."/>
            <person name="Lindberg D.R."/>
            <person name="Seaver E.C."/>
            <person name="Weisblat D.A."/>
            <person name="Putnam N.H."/>
            <person name="Grigoriev I.V."/>
            <person name="Rokhsar D.S."/>
        </authorList>
    </citation>
    <scope>NUCLEOTIDE SEQUENCE</scope>
</reference>
<evidence type="ECO:0000313" key="8">
    <source>
        <dbReference type="EMBL" id="ESO03769.1"/>
    </source>
</evidence>
<dbReference type="GO" id="GO:0042391">
    <property type="term" value="P:regulation of membrane potential"/>
    <property type="evidence" value="ECO:0000318"/>
    <property type="project" value="GO_Central"/>
</dbReference>
<dbReference type="AlphaFoldDB" id="T1EJ54"/>
<dbReference type="InterPro" id="IPR006201">
    <property type="entry name" value="Neur_channel"/>
</dbReference>
<keyword evidence="10" id="KW-1185">Reference proteome</keyword>
<dbReference type="Pfam" id="PF02931">
    <property type="entry name" value="Neur_chan_LBD"/>
    <property type="match status" value="1"/>
</dbReference>
<keyword evidence="5" id="KW-0406">Ion transport</keyword>
<dbReference type="GeneID" id="20196604"/>
<dbReference type="EnsemblMetazoa" id="HelroT142296">
    <property type="protein sequence ID" value="HelroP142296"/>
    <property type="gene ID" value="HelroG142296"/>
</dbReference>
<proteinExistence type="inferred from homology"/>
<protein>
    <recommendedName>
        <fullName evidence="11">Neurotransmitter-gated ion-channel ligand-binding domain-containing protein</fullName>
    </recommendedName>
</protein>
<keyword evidence="3 5" id="KW-1133">Transmembrane helix</keyword>
<feature type="domain" description="Neurotransmitter-gated ion-channel ligand-binding" evidence="6">
    <location>
        <begin position="1"/>
        <end position="149"/>
    </location>
</feature>
<keyword evidence="4 5" id="KW-0472">Membrane</keyword>
<dbReference type="GO" id="GO:0098794">
    <property type="term" value="C:postsynapse"/>
    <property type="evidence" value="ECO:0007669"/>
    <property type="project" value="GOC"/>
</dbReference>
<dbReference type="SUPFAM" id="SSF63712">
    <property type="entry name" value="Nicotinic receptor ligand binding domain-like"/>
    <property type="match status" value="1"/>
</dbReference>
<evidence type="ECO:0000256" key="2">
    <source>
        <dbReference type="ARBA" id="ARBA00022692"/>
    </source>
</evidence>
<evidence type="ECO:0000259" key="6">
    <source>
        <dbReference type="Pfam" id="PF02931"/>
    </source>
</evidence>
<dbReference type="EMBL" id="AMQM01004549">
    <property type="status" value="NOT_ANNOTATED_CDS"/>
    <property type="molecule type" value="Genomic_DNA"/>
</dbReference>
<dbReference type="KEGG" id="hro:HELRODRAFT_142296"/>
<dbReference type="GO" id="GO:0005231">
    <property type="term" value="F:excitatory extracellular ligand-gated monoatomic ion channel activity"/>
    <property type="evidence" value="ECO:0000318"/>
    <property type="project" value="GO_Central"/>
</dbReference>
<feature type="transmembrane region" description="Helical" evidence="5">
    <location>
        <begin position="155"/>
        <end position="173"/>
    </location>
</feature>
<dbReference type="STRING" id="6412.T1EJ54"/>
<dbReference type="FunFam" id="2.70.170.10:FF:000028">
    <property type="entry name" value="AcetylCholine Receptor"/>
    <property type="match status" value="1"/>
</dbReference>
<dbReference type="GO" id="GO:0005892">
    <property type="term" value="C:acetylcholine-gated channel complex"/>
    <property type="evidence" value="ECO:0000318"/>
    <property type="project" value="GO_Central"/>
</dbReference>
<feature type="transmembrane region" description="Helical" evidence="5">
    <location>
        <begin position="185"/>
        <end position="202"/>
    </location>
</feature>
<dbReference type="PRINTS" id="PR00252">
    <property type="entry name" value="NRIONCHANNEL"/>
</dbReference>
<dbReference type="InterPro" id="IPR006202">
    <property type="entry name" value="Neur_chan_lig-bd"/>
</dbReference>
<dbReference type="RefSeq" id="XP_009018326.1">
    <property type="nucleotide sequence ID" value="XM_009020078.1"/>
</dbReference>
<dbReference type="Gene3D" id="1.20.58.390">
    <property type="entry name" value="Neurotransmitter-gated ion-channel transmembrane domain"/>
    <property type="match status" value="1"/>
</dbReference>
<dbReference type="PANTHER" id="PTHR18945">
    <property type="entry name" value="NEUROTRANSMITTER GATED ION CHANNEL"/>
    <property type="match status" value="1"/>
</dbReference>
<keyword evidence="2 5" id="KW-0812">Transmembrane</keyword>
<evidence type="ECO:0000256" key="3">
    <source>
        <dbReference type="ARBA" id="ARBA00022989"/>
    </source>
</evidence>
<keyword evidence="5" id="KW-0407">Ion channel</keyword>
<dbReference type="GO" id="GO:0034220">
    <property type="term" value="P:monoatomic ion transmembrane transport"/>
    <property type="evidence" value="ECO:0000318"/>
    <property type="project" value="GO_Central"/>
</dbReference>
<reference evidence="8 10" key="2">
    <citation type="journal article" date="2013" name="Nature">
        <title>Insights into bilaterian evolution from three spiralian genomes.</title>
        <authorList>
            <person name="Simakov O."/>
            <person name="Marletaz F."/>
            <person name="Cho S.J."/>
            <person name="Edsinger-Gonzales E."/>
            <person name="Havlak P."/>
            <person name="Hellsten U."/>
            <person name="Kuo D.H."/>
            <person name="Larsson T."/>
            <person name="Lv J."/>
            <person name="Arendt D."/>
            <person name="Savage R."/>
            <person name="Osoegawa K."/>
            <person name="de Jong P."/>
            <person name="Grimwood J."/>
            <person name="Chapman J.A."/>
            <person name="Shapiro H."/>
            <person name="Aerts A."/>
            <person name="Otillar R.P."/>
            <person name="Terry A.Y."/>
            <person name="Boore J.L."/>
            <person name="Grigoriev I.V."/>
            <person name="Lindberg D.R."/>
            <person name="Seaver E.C."/>
            <person name="Weisblat D.A."/>
            <person name="Putnam N.H."/>
            <person name="Rokhsar D.S."/>
        </authorList>
    </citation>
    <scope>NUCLEOTIDE SEQUENCE</scope>
</reference>
<dbReference type="GO" id="GO:0045202">
    <property type="term" value="C:synapse"/>
    <property type="evidence" value="ECO:0000318"/>
    <property type="project" value="GO_Central"/>
</dbReference>
<dbReference type="EMBL" id="KB096590">
    <property type="protein sequence ID" value="ESO03769.1"/>
    <property type="molecule type" value="Genomic_DNA"/>
</dbReference>
<evidence type="ECO:0000313" key="10">
    <source>
        <dbReference type="Proteomes" id="UP000015101"/>
    </source>
</evidence>
<feature type="transmembrane region" description="Helical" evidence="5">
    <location>
        <begin position="208"/>
        <end position="236"/>
    </location>
</feature>
<dbReference type="Pfam" id="PF02932">
    <property type="entry name" value="Neur_chan_memb"/>
    <property type="match status" value="1"/>
</dbReference>
<dbReference type="CDD" id="cd18989">
    <property type="entry name" value="LGIC_ECD_cation"/>
    <property type="match status" value="1"/>
</dbReference>
<evidence type="ECO:0000256" key="4">
    <source>
        <dbReference type="ARBA" id="ARBA00023136"/>
    </source>
</evidence>
<evidence type="ECO:0000256" key="1">
    <source>
        <dbReference type="ARBA" id="ARBA00004141"/>
    </source>
</evidence>
<dbReference type="GO" id="GO:0007268">
    <property type="term" value="P:chemical synaptic transmission"/>
    <property type="evidence" value="ECO:0000318"/>
    <property type="project" value="GO_Central"/>
</dbReference>
<dbReference type="InterPro" id="IPR036719">
    <property type="entry name" value="Neuro-gated_channel_TM_sf"/>
</dbReference>
<reference evidence="9" key="3">
    <citation type="submission" date="2015-06" db="UniProtKB">
        <authorList>
            <consortium name="EnsemblMetazoa"/>
        </authorList>
    </citation>
    <scope>IDENTIFICATION</scope>
</reference>
<sequence>WSDANLAWNESEYNNIPSIVVMASDVWIPDVSVKNGFFDGLTENSLQEVIISSKGEMSLDLLKETTTFCKLDLTYFPFDVQTCYIGFDIWAYTKEQVVSILGSLWLLWFWPEGEPNIVDAQQNDAFYNDGTRDMTYSEVNFVIHLKRNPLFHVTYFIYPCLISSVATTFVFLVPSDTNQKIEFSTTILISFSVFLNTMYFSLPKSGDYIPFLAFYVVFVIFISSLSVFFTVFVLILHY</sequence>
<dbReference type="CDD" id="cd19051">
    <property type="entry name" value="LGIC_TM_cation"/>
    <property type="match status" value="1"/>
</dbReference>
<accession>T1EJ54</accession>
<dbReference type="OMA" id="DVNICRI"/>
<evidence type="ECO:0008006" key="11">
    <source>
        <dbReference type="Google" id="ProtNLM"/>
    </source>
</evidence>
<dbReference type="InParanoid" id="T1EJ54"/>
<dbReference type="SUPFAM" id="SSF90112">
    <property type="entry name" value="Neurotransmitter-gated ion-channel transmembrane pore"/>
    <property type="match status" value="1"/>
</dbReference>
<dbReference type="InterPro" id="IPR018000">
    <property type="entry name" value="Neurotransmitter_ion_chnl_CS"/>
</dbReference>
<dbReference type="InterPro" id="IPR006029">
    <property type="entry name" value="Neurotrans-gated_channel_TM"/>
</dbReference>
<dbReference type="GO" id="GO:0005886">
    <property type="term" value="C:plasma membrane"/>
    <property type="evidence" value="ECO:0000318"/>
    <property type="project" value="GO_Central"/>
</dbReference>
<dbReference type="HOGENOM" id="CLU_018074_2_1_1"/>
<dbReference type="InterPro" id="IPR036734">
    <property type="entry name" value="Neur_chan_lig-bd_sf"/>
</dbReference>
<dbReference type="GO" id="GO:0043005">
    <property type="term" value="C:neuron projection"/>
    <property type="evidence" value="ECO:0000318"/>
    <property type="project" value="GO_Central"/>
</dbReference>
<comment type="similarity">
    <text evidence="5">Belongs to the ligand-gated ion channel (TC 1.A.9) family.</text>
</comment>
<evidence type="ECO:0000256" key="5">
    <source>
        <dbReference type="RuleBase" id="RU000687"/>
    </source>
</evidence>